<dbReference type="Proteomes" id="UP000228945">
    <property type="component" value="Chromosome"/>
</dbReference>
<evidence type="ECO:0000313" key="1">
    <source>
        <dbReference type="EMBL" id="ATQ42433.1"/>
    </source>
</evidence>
<gene>
    <name evidence="1" type="ORF">CSW64_08405</name>
</gene>
<keyword evidence="2" id="KW-1185">Reference proteome</keyword>
<dbReference type="KEGG" id="cmb:CSW64_08405"/>
<accession>A0A2D2AWQ9</accession>
<reference evidence="1 2" key="1">
    <citation type="submission" date="2017-10" db="EMBL/GenBank/DDBJ databases">
        <title>Genome sequence of Caulobacter mirabilis FWC38.</title>
        <authorList>
            <person name="Fiebig A."/>
            <person name="Crosson S."/>
        </authorList>
    </citation>
    <scope>NUCLEOTIDE SEQUENCE [LARGE SCALE GENOMIC DNA]</scope>
    <source>
        <strain evidence="1 2">FWC 38</strain>
    </source>
</reference>
<dbReference type="AlphaFoldDB" id="A0A2D2AWQ9"/>
<name>A0A2D2AWQ9_9CAUL</name>
<dbReference type="RefSeq" id="WP_099621690.1">
    <property type="nucleotide sequence ID" value="NZ_CP024201.1"/>
</dbReference>
<organism evidence="1 2">
    <name type="scientific">Caulobacter mirabilis</name>
    <dbReference type="NCBI Taxonomy" id="69666"/>
    <lineage>
        <taxon>Bacteria</taxon>
        <taxon>Pseudomonadati</taxon>
        <taxon>Pseudomonadota</taxon>
        <taxon>Alphaproteobacteria</taxon>
        <taxon>Caulobacterales</taxon>
        <taxon>Caulobacteraceae</taxon>
        <taxon>Caulobacter</taxon>
    </lineage>
</organism>
<evidence type="ECO:0000313" key="2">
    <source>
        <dbReference type="Proteomes" id="UP000228945"/>
    </source>
</evidence>
<dbReference type="EMBL" id="CP024201">
    <property type="protein sequence ID" value="ATQ42433.1"/>
    <property type="molecule type" value="Genomic_DNA"/>
</dbReference>
<proteinExistence type="predicted"/>
<sequence length="104" mass="11612">MELGFETKGLRRLCESDAWARTQLGDEAAAALQRRLADLEAANVITELPWMNIEYGVNDDAAIEFHPGYWLNIVAIPGALPMDGNQDLDWTTVDRIKLMGIQLP</sequence>
<protein>
    <submittedName>
        <fullName evidence="1">Uncharacterized protein</fullName>
    </submittedName>
</protein>